<evidence type="ECO:0000313" key="3">
    <source>
        <dbReference type="EMBL" id="TCT01047.1"/>
    </source>
</evidence>
<keyword evidence="4" id="KW-1185">Reference proteome</keyword>
<reference evidence="3 4" key="1">
    <citation type="submission" date="2019-03" db="EMBL/GenBank/DDBJ databases">
        <title>Genomic Encyclopedia of Type Strains, Phase IV (KMG-IV): sequencing the most valuable type-strain genomes for metagenomic binning, comparative biology and taxonomic classification.</title>
        <authorList>
            <person name="Goeker M."/>
        </authorList>
    </citation>
    <scope>NUCLEOTIDE SEQUENCE [LARGE SCALE GENOMIC DNA]</scope>
    <source>
        <strain evidence="3 4">DSM 9035</strain>
    </source>
</reference>
<dbReference type="OrthoDB" id="58662at2"/>
<comment type="caution">
    <text evidence="3">The sequence shown here is derived from an EMBL/GenBank/DDBJ whole genome shotgun (WGS) entry which is preliminary data.</text>
</comment>
<dbReference type="Pfam" id="PF13517">
    <property type="entry name" value="FG-GAP_3"/>
    <property type="match status" value="1"/>
</dbReference>
<sequence>MPLPRLSVPIALLLLGTPLAAAPPDALPDAHVTHGARNIAEVALAGPTPRYRHFVLGTPYEAARLVVTLRNGQVLEMTLPADQVFEDRAPRLADLDGDGRDEIVLVRSAQTDGSALVVIAQTRAALEVVAQSPSTGGPQRWLNPAGIADFDGDGRLDLAYVQQPHVLGRLRVFTLAPGGLREIATLDGVSNHVAGSGQQGLSAVADFDGDGIADLAIPGFDRRSLLFVSFQGGARILARHPLPAPAAADFAVVTADGRPAVRVGLAGGRTTIVRFEP</sequence>
<dbReference type="EMBL" id="SMAI01000019">
    <property type="protein sequence ID" value="TCT01047.1"/>
    <property type="molecule type" value="Genomic_DNA"/>
</dbReference>
<evidence type="ECO:0000256" key="2">
    <source>
        <dbReference type="SAM" id="SignalP"/>
    </source>
</evidence>
<feature type="chain" id="PRO_5020893506" evidence="2">
    <location>
        <begin position="22"/>
        <end position="277"/>
    </location>
</feature>
<evidence type="ECO:0000313" key="4">
    <source>
        <dbReference type="Proteomes" id="UP000294664"/>
    </source>
</evidence>
<organism evidence="3 4">
    <name type="scientific">Aquabacter spiritensis</name>
    <dbReference type="NCBI Taxonomy" id="933073"/>
    <lineage>
        <taxon>Bacteria</taxon>
        <taxon>Pseudomonadati</taxon>
        <taxon>Pseudomonadota</taxon>
        <taxon>Alphaproteobacteria</taxon>
        <taxon>Hyphomicrobiales</taxon>
        <taxon>Xanthobacteraceae</taxon>
        <taxon>Aquabacter</taxon>
    </lineage>
</organism>
<gene>
    <name evidence="3" type="ORF">EDC64_11916</name>
</gene>
<feature type="signal peptide" evidence="2">
    <location>
        <begin position="1"/>
        <end position="21"/>
    </location>
</feature>
<dbReference type="SUPFAM" id="SSF69318">
    <property type="entry name" value="Integrin alpha N-terminal domain"/>
    <property type="match status" value="1"/>
</dbReference>
<dbReference type="InterPro" id="IPR013517">
    <property type="entry name" value="FG-GAP"/>
</dbReference>
<evidence type="ECO:0000256" key="1">
    <source>
        <dbReference type="ARBA" id="ARBA00022729"/>
    </source>
</evidence>
<name>A0A4R3LS91_9HYPH</name>
<protein>
    <submittedName>
        <fullName evidence="3">VCBS repeat protein</fullName>
    </submittedName>
</protein>
<proteinExistence type="predicted"/>
<dbReference type="AlphaFoldDB" id="A0A4R3LS91"/>
<dbReference type="RefSeq" id="WP_132035430.1">
    <property type="nucleotide sequence ID" value="NZ_SMAI01000019.1"/>
</dbReference>
<dbReference type="Proteomes" id="UP000294664">
    <property type="component" value="Unassembled WGS sequence"/>
</dbReference>
<dbReference type="Gene3D" id="2.130.10.130">
    <property type="entry name" value="Integrin alpha, N-terminal"/>
    <property type="match status" value="1"/>
</dbReference>
<accession>A0A4R3LS91</accession>
<keyword evidence="1 2" id="KW-0732">Signal</keyword>
<dbReference type="InterPro" id="IPR028994">
    <property type="entry name" value="Integrin_alpha_N"/>
</dbReference>